<dbReference type="RefSeq" id="WP_005597934.1">
    <property type="nucleotide sequence ID" value="NZ_AFWE01000186.1"/>
</dbReference>
<dbReference type="Gene3D" id="3.40.50.300">
    <property type="entry name" value="P-loop containing nucleotide triphosphate hydrolases"/>
    <property type="match status" value="1"/>
</dbReference>
<dbReference type="eggNOG" id="COG0433">
    <property type="taxonomic scope" value="Bacteria"/>
</dbReference>
<proteinExistence type="predicted"/>
<dbReference type="InterPro" id="IPR027417">
    <property type="entry name" value="P-loop_NTPase"/>
</dbReference>
<protein>
    <submittedName>
        <fullName evidence="3">Zonular occludens toxin</fullName>
    </submittedName>
</protein>
<reference evidence="3 4" key="1">
    <citation type="journal article" date="2012" name="Int. J. Syst. Evol. Microbiol.">
        <title>Vibrio caribbeanicus sp. nov., isolated from the marine sponge Scleritoderma cyanea.</title>
        <authorList>
            <person name="Hoffmann M."/>
            <person name="Monday S.R."/>
            <person name="Allard M.W."/>
            <person name="Strain E.A."/>
            <person name="Whittaker P."/>
            <person name="Naum M."/>
            <person name="McCarthy P.J."/>
            <person name="Lopez J.V."/>
            <person name="Fischer M."/>
            <person name="Brown E.W."/>
        </authorList>
    </citation>
    <scope>NUCLEOTIDE SEQUENCE [LARGE SCALE GENOMIC DNA]</scope>
    <source>
        <strain evidence="3 4">LMG 19158</strain>
    </source>
</reference>
<gene>
    <name evidence="3" type="ORF">VIS19158_15134</name>
</gene>
<comment type="caution">
    <text evidence="3">The sequence shown here is derived from an EMBL/GenBank/DDBJ whole genome shotgun (WGS) entry which is preliminary data.</text>
</comment>
<evidence type="ECO:0000259" key="2">
    <source>
        <dbReference type="Pfam" id="PF05707"/>
    </source>
</evidence>
<keyword evidence="1" id="KW-1133">Transmembrane helix</keyword>
<evidence type="ECO:0000313" key="4">
    <source>
        <dbReference type="Proteomes" id="UP000004349"/>
    </source>
</evidence>
<dbReference type="EMBL" id="AFWE01000186">
    <property type="protein sequence ID" value="EGU32393.1"/>
    <property type="molecule type" value="Genomic_DNA"/>
</dbReference>
<dbReference type="AlphaFoldDB" id="F9RSE3"/>
<evidence type="ECO:0000256" key="1">
    <source>
        <dbReference type="SAM" id="Phobius"/>
    </source>
</evidence>
<keyword evidence="1" id="KW-0812">Transmembrane</keyword>
<feature type="transmembrane region" description="Helical" evidence="1">
    <location>
        <begin position="281"/>
        <end position="300"/>
    </location>
</feature>
<sequence>MIYLRTGLPGASKTLNSLKELVSGHDSDRPYFYNNVKLLMLDMEVAKSFSGWYYGWYFPRLTDKAQKRKLIKIMKPIHDEGDFITLADVPWLETLFDSHDHFSTWLYWVKRCYPVKKLVKLDRVLEAAGDSDVDKFEMVKSLNFHFTHFSDPRNWMELPKRSIIFIDECQQFFPPRAVGSKVPPAIGALETHRHGGYDIHFVTQDRTLCDANLRKLVGCHVHYFNAFGGSQVTRKESPKCFNPDDYHDSKQAKKKSISRDKKFYGVYWSAEIHTHKFKIPFMVYVMIFFIGLLIFCLYSFSSKFLFGDSPTDTPVEQVAPSGQPAPKTTEEFNPQNILLELLTDVYISGSVIEHRHAGKDIFYSFVRTSDSAVFYPESIGLVVEDISPCLVNLRLGDMTQPVTCNPFYVREVIEDDEDIDDIQGHLASNEDAERFQPNISLF</sequence>
<evidence type="ECO:0000313" key="3">
    <source>
        <dbReference type="EMBL" id="EGU32393.1"/>
    </source>
</evidence>
<feature type="domain" description="Zona occludens toxin N-terminal" evidence="2">
    <location>
        <begin position="153"/>
        <end position="270"/>
    </location>
</feature>
<name>F9RSE3_9VIBR</name>
<dbReference type="Pfam" id="PF05707">
    <property type="entry name" value="Zot"/>
    <property type="match status" value="1"/>
</dbReference>
<accession>F9RSE3</accession>
<organism evidence="3 4">
    <name type="scientific">Vibrio scophthalmi LMG 19158</name>
    <dbReference type="NCBI Taxonomy" id="870967"/>
    <lineage>
        <taxon>Bacteria</taxon>
        <taxon>Pseudomonadati</taxon>
        <taxon>Pseudomonadota</taxon>
        <taxon>Gammaproteobacteria</taxon>
        <taxon>Vibrionales</taxon>
        <taxon>Vibrionaceae</taxon>
        <taxon>Vibrio</taxon>
    </lineage>
</organism>
<keyword evidence="1" id="KW-0472">Membrane</keyword>
<dbReference type="InterPro" id="IPR008900">
    <property type="entry name" value="Zot_N"/>
</dbReference>
<dbReference type="Proteomes" id="UP000004349">
    <property type="component" value="Unassembled WGS sequence"/>
</dbReference>